<proteinExistence type="predicted"/>
<protein>
    <submittedName>
        <fullName evidence="2">Uncharacterized protein</fullName>
    </submittedName>
</protein>
<accession>A0A7Y9UBT5</accession>
<organism evidence="2 3">
    <name type="scientific">Sphaerotilus montanus</name>
    <dbReference type="NCBI Taxonomy" id="522889"/>
    <lineage>
        <taxon>Bacteria</taxon>
        <taxon>Pseudomonadati</taxon>
        <taxon>Pseudomonadota</taxon>
        <taxon>Betaproteobacteria</taxon>
        <taxon>Burkholderiales</taxon>
        <taxon>Sphaerotilaceae</taxon>
        <taxon>Sphaerotilus</taxon>
    </lineage>
</organism>
<dbReference type="EMBL" id="JACCFH010000001">
    <property type="protein sequence ID" value="NYG32864.1"/>
    <property type="molecule type" value="Genomic_DNA"/>
</dbReference>
<evidence type="ECO:0000256" key="1">
    <source>
        <dbReference type="SAM" id="Phobius"/>
    </source>
</evidence>
<reference evidence="2 3" key="1">
    <citation type="submission" date="2020-07" db="EMBL/GenBank/DDBJ databases">
        <title>Genomic Encyclopedia of Archaeal and Bacterial Type Strains, Phase II (KMG-II): from individual species to whole genera.</title>
        <authorList>
            <person name="Goeker M."/>
        </authorList>
    </citation>
    <scope>NUCLEOTIDE SEQUENCE [LARGE SCALE GENOMIC DNA]</scope>
    <source>
        <strain evidence="2 3">DSM 21226</strain>
    </source>
</reference>
<keyword evidence="1" id="KW-0472">Membrane</keyword>
<gene>
    <name evidence="2" type="ORF">BDD16_001850</name>
</gene>
<keyword evidence="1" id="KW-1133">Transmembrane helix</keyword>
<sequence length="79" mass="8474">MTSLPSRPAAAFRRTRRRALLATLLTLAIWGHAGSSWGAPVRPADHARCLPWRGILLALGGGALAGWALMRLGQRPPPQ</sequence>
<feature type="transmembrane region" description="Helical" evidence="1">
    <location>
        <begin position="54"/>
        <end position="73"/>
    </location>
</feature>
<evidence type="ECO:0000313" key="2">
    <source>
        <dbReference type="EMBL" id="NYG32864.1"/>
    </source>
</evidence>
<evidence type="ECO:0000313" key="3">
    <source>
        <dbReference type="Proteomes" id="UP000518288"/>
    </source>
</evidence>
<comment type="caution">
    <text evidence="2">The sequence shown here is derived from an EMBL/GenBank/DDBJ whole genome shotgun (WGS) entry which is preliminary data.</text>
</comment>
<keyword evidence="1" id="KW-0812">Transmembrane</keyword>
<keyword evidence="3" id="KW-1185">Reference proteome</keyword>
<dbReference type="AlphaFoldDB" id="A0A7Y9UBT5"/>
<name>A0A7Y9UBT5_9BURK</name>
<dbReference type="RefSeq" id="WP_179633698.1">
    <property type="nucleotide sequence ID" value="NZ_CAXYYM010000143.1"/>
</dbReference>
<dbReference type="Proteomes" id="UP000518288">
    <property type="component" value="Unassembled WGS sequence"/>
</dbReference>